<protein>
    <recommendedName>
        <fullName evidence="3">Four helix bundle protein</fullName>
    </recommendedName>
</protein>
<name>A0A2M8DSE3_9BACT</name>
<dbReference type="Proteomes" id="UP000230136">
    <property type="component" value="Unassembled WGS sequence"/>
</dbReference>
<evidence type="ECO:0008006" key="3">
    <source>
        <dbReference type="Google" id="ProtNLM"/>
    </source>
</evidence>
<dbReference type="InterPro" id="IPR036583">
    <property type="entry name" value="23S_rRNA_IVS_sf"/>
</dbReference>
<evidence type="ECO:0000313" key="2">
    <source>
        <dbReference type="Proteomes" id="UP000230136"/>
    </source>
</evidence>
<evidence type="ECO:0000313" key="1">
    <source>
        <dbReference type="EMBL" id="PJC02288.1"/>
    </source>
</evidence>
<dbReference type="Pfam" id="PF05635">
    <property type="entry name" value="23S_rRNA_IVP"/>
    <property type="match status" value="1"/>
</dbReference>
<dbReference type="InterPro" id="IPR012657">
    <property type="entry name" value="23S_rRNA-intervening_sequence"/>
</dbReference>
<accession>A0A2M8DSE3</accession>
<dbReference type="SUPFAM" id="SSF158446">
    <property type="entry name" value="IVS-encoded protein-like"/>
    <property type="match status" value="1"/>
</dbReference>
<reference evidence="2" key="1">
    <citation type="submission" date="2017-09" db="EMBL/GenBank/DDBJ databases">
        <title>Depth-based differentiation of microbial function through sediment-hosted aquifers and enrichment of novel symbionts in the deep terrestrial subsurface.</title>
        <authorList>
            <person name="Probst A.J."/>
            <person name="Ladd B."/>
            <person name="Jarett J.K."/>
            <person name="Geller-Mcgrath D.E."/>
            <person name="Sieber C.M.K."/>
            <person name="Emerson J.B."/>
            <person name="Anantharaman K."/>
            <person name="Thomas B.C."/>
            <person name="Malmstrom R."/>
            <person name="Stieglmeier M."/>
            <person name="Klingl A."/>
            <person name="Woyke T."/>
            <person name="Ryan C.M."/>
            <person name="Banfield J.F."/>
        </authorList>
    </citation>
    <scope>NUCLEOTIDE SEQUENCE [LARGE SCALE GENOMIC DNA]</scope>
</reference>
<organism evidence="1 2">
    <name type="scientific">Candidatus Komeilibacteria bacterium CG_4_9_14_0_8_um_filter_36_9</name>
    <dbReference type="NCBI Taxonomy" id="1974473"/>
    <lineage>
        <taxon>Bacteria</taxon>
        <taxon>Candidatus Komeiliibacteriota</taxon>
    </lineage>
</organism>
<proteinExistence type="predicted"/>
<dbReference type="PANTHER" id="PTHR38471:SF2">
    <property type="entry name" value="FOUR HELIX BUNDLE PROTEIN"/>
    <property type="match status" value="1"/>
</dbReference>
<dbReference type="NCBIfam" id="TIGR02436">
    <property type="entry name" value="four helix bundle protein"/>
    <property type="match status" value="1"/>
</dbReference>
<dbReference type="PANTHER" id="PTHR38471">
    <property type="entry name" value="FOUR HELIX BUNDLE PROTEIN"/>
    <property type="match status" value="1"/>
</dbReference>
<comment type="caution">
    <text evidence="1">The sequence shown here is derived from an EMBL/GenBank/DDBJ whole genome shotgun (WGS) entry which is preliminary data.</text>
</comment>
<dbReference type="EMBL" id="PFSY01000014">
    <property type="protein sequence ID" value="PJC02288.1"/>
    <property type="molecule type" value="Genomic_DNA"/>
</dbReference>
<sequence length="74" mass="8485">MSIGANIIEAKSSSSRKEFCRYYQIALRSANESKYWLCLLRDGFNVTKDVNSLLNEIIEISKILATSILTIRRK</sequence>
<dbReference type="Gene3D" id="1.20.1440.60">
    <property type="entry name" value="23S rRNA-intervening sequence"/>
    <property type="match status" value="1"/>
</dbReference>
<gene>
    <name evidence="1" type="ORF">CO073_00265</name>
</gene>
<dbReference type="AlphaFoldDB" id="A0A2M8DSE3"/>